<proteinExistence type="predicted"/>
<dbReference type="Proteomes" id="UP001151760">
    <property type="component" value="Unassembled WGS sequence"/>
</dbReference>
<evidence type="ECO:0000313" key="3">
    <source>
        <dbReference type="Proteomes" id="UP001151760"/>
    </source>
</evidence>
<feature type="region of interest" description="Disordered" evidence="1">
    <location>
        <begin position="82"/>
        <end position="117"/>
    </location>
</feature>
<feature type="non-terminal residue" evidence="2">
    <location>
        <position position="1"/>
    </location>
</feature>
<reference evidence="2" key="1">
    <citation type="journal article" date="2022" name="Int. J. Mol. Sci.">
        <title>Draft Genome of Tanacetum Coccineum: Genomic Comparison of Closely Related Tanacetum-Family Plants.</title>
        <authorList>
            <person name="Yamashiro T."/>
            <person name="Shiraishi A."/>
            <person name="Nakayama K."/>
            <person name="Satake H."/>
        </authorList>
    </citation>
    <scope>NUCLEOTIDE SEQUENCE</scope>
</reference>
<reference evidence="2" key="2">
    <citation type="submission" date="2022-01" db="EMBL/GenBank/DDBJ databases">
        <authorList>
            <person name="Yamashiro T."/>
            <person name="Shiraishi A."/>
            <person name="Satake H."/>
            <person name="Nakayama K."/>
        </authorList>
    </citation>
    <scope>NUCLEOTIDE SEQUENCE</scope>
</reference>
<organism evidence="2 3">
    <name type="scientific">Tanacetum coccineum</name>
    <dbReference type="NCBI Taxonomy" id="301880"/>
    <lineage>
        <taxon>Eukaryota</taxon>
        <taxon>Viridiplantae</taxon>
        <taxon>Streptophyta</taxon>
        <taxon>Embryophyta</taxon>
        <taxon>Tracheophyta</taxon>
        <taxon>Spermatophyta</taxon>
        <taxon>Magnoliopsida</taxon>
        <taxon>eudicotyledons</taxon>
        <taxon>Gunneridae</taxon>
        <taxon>Pentapetalae</taxon>
        <taxon>asterids</taxon>
        <taxon>campanulids</taxon>
        <taxon>Asterales</taxon>
        <taxon>Asteraceae</taxon>
        <taxon>Asteroideae</taxon>
        <taxon>Anthemideae</taxon>
        <taxon>Anthemidinae</taxon>
        <taxon>Tanacetum</taxon>
    </lineage>
</organism>
<name>A0ABQ4ZCS0_9ASTR</name>
<evidence type="ECO:0000256" key="1">
    <source>
        <dbReference type="SAM" id="MobiDB-lite"/>
    </source>
</evidence>
<sequence length="117" mass="13191">INCFLEKAIASFEDVLCCQNDNHCFHCLPHNGDSAIAAAVMWKTMEAMAVMLATEHILKRSYRFLKKEVDAHMEKGNTQTSARLSGVHQRHEGGHKRKGRGKLRVTNTEGNYEGLIH</sequence>
<evidence type="ECO:0000313" key="2">
    <source>
        <dbReference type="EMBL" id="GJS87994.1"/>
    </source>
</evidence>
<accession>A0ABQ4ZCS0</accession>
<comment type="caution">
    <text evidence="2">The sequence shown here is derived from an EMBL/GenBank/DDBJ whole genome shotgun (WGS) entry which is preliminary data.</text>
</comment>
<protein>
    <submittedName>
        <fullName evidence="2">Uncharacterized protein</fullName>
    </submittedName>
</protein>
<dbReference type="EMBL" id="BQNB010011241">
    <property type="protein sequence ID" value="GJS87994.1"/>
    <property type="molecule type" value="Genomic_DNA"/>
</dbReference>
<keyword evidence="3" id="KW-1185">Reference proteome</keyword>
<feature type="compositionally biased region" description="Basic residues" evidence="1">
    <location>
        <begin position="93"/>
        <end position="103"/>
    </location>
</feature>
<gene>
    <name evidence="2" type="ORF">Tco_0770630</name>
</gene>